<dbReference type="EMBL" id="KQ258398">
    <property type="protein sequence ID" value="KOM27829.1"/>
    <property type="molecule type" value="Genomic_DNA"/>
</dbReference>
<reference evidence="2" key="1">
    <citation type="journal article" date="2015" name="Proc. Natl. Acad. Sci. U.S.A.">
        <title>Genome sequencing of adzuki bean (Vigna angularis) provides insight into high starch and low fat accumulation and domestication.</title>
        <authorList>
            <person name="Yang K."/>
            <person name="Tian Z."/>
            <person name="Chen C."/>
            <person name="Luo L."/>
            <person name="Zhao B."/>
            <person name="Wang Z."/>
            <person name="Yu L."/>
            <person name="Li Y."/>
            <person name="Sun Y."/>
            <person name="Li W."/>
            <person name="Chen Y."/>
            <person name="Li Y."/>
            <person name="Zhang Y."/>
            <person name="Ai D."/>
            <person name="Zhao J."/>
            <person name="Shang C."/>
            <person name="Ma Y."/>
            <person name="Wu B."/>
            <person name="Wang M."/>
            <person name="Gao L."/>
            <person name="Sun D."/>
            <person name="Zhang P."/>
            <person name="Guo F."/>
            <person name="Wang W."/>
            <person name="Li Y."/>
            <person name="Wang J."/>
            <person name="Varshney R.K."/>
            <person name="Wang J."/>
            <person name="Ling H.Q."/>
            <person name="Wan P."/>
        </authorList>
    </citation>
    <scope>NUCLEOTIDE SEQUENCE</scope>
    <source>
        <strain evidence="2">cv. Jingnong 6</strain>
    </source>
</reference>
<proteinExistence type="predicted"/>
<accession>A0A0L9TCE5</accession>
<sequence>MDATGLDSYGREFKTADEMWREHTGDSSKKTQWYRDGVSYWEGVNPTMDATACCSWYSFIVPLLLNSTRAMDS</sequence>
<evidence type="ECO:0000313" key="2">
    <source>
        <dbReference type="Proteomes" id="UP000053144"/>
    </source>
</evidence>
<organism evidence="1 2">
    <name type="scientific">Phaseolus angularis</name>
    <name type="common">Azuki bean</name>
    <name type="synonym">Vigna angularis</name>
    <dbReference type="NCBI Taxonomy" id="3914"/>
    <lineage>
        <taxon>Eukaryota</taxon>
        <taxon>Viridiplantae</taxon>
        <taxon>Streptophyta</taxon>
        <taxon>Embryophyta</taxon>
        <taxon>Tracheophyta</taxon>
        <taxon>Spermatophyta</taxon>
        <taxon>Magnoliopsida</taxon>
        <taxon>eudicotyledons</taxon>
        <taxon>Gunneridae</taxon>
        <taxon>Pentapetalae</taxon>
        <taxon>rosids</taxon>
        <taxon>fabids</taxon>
        <taxon>Fabales</taxon>
        <taxon>Fabaceae</taxon>
        <taxon>Papilionoideae</taxon>
        <taxon>50 kb inversion clade</taxon>
        <taxon>NPAAA clade</taxon>
        <taxon>indigoferoid/millettioid clade</taxon>
        <taxon>Phaseoleae</taxon>
        <taxon>Vigna</taxon>
    </lineage>
</organism>
<name>A0A0L9TCE5_PHAAN</name>
<dbReference type="AlphaFoldDB" id="A0A0L9TCE5"/>
<protein>
    <submittedName>
        <fullName evidence="1">Uncharacterized protein</fullName>
    </submittedName>
</protein>
<dbReference type="STRING" id="3914.A0A0L9TCE5"/>
<dbReference type="Proteomes" id="UP000053144">
    <property type="component" value="Unassembled WGS sequence"/>
</dbReference>
<gene>
    <name evidence="1" type="ORF">LR48_Vigan464s002600</name>
</gene>
<dbReference type="Gramene" id="KOM27829">
    <property type="protein sequence ID" value="KOM27829"/>
    <property type="gene ID" value="LR48_Vigan464s002600"/>
</dbReference>
<evidence type="ECO:0000313" key="1">
    <source>
        <dbReference type="EMBL" id="KOM27829.1"/>
    </source>
</evidence>